<protein>
    <submittedName>
        <fullName evidence="3">MerR family transcriptional regulator</fullName>
    </submittedName>
</protein>
<evidence type="ECO:0000313" key="3">
    <source>
        <dbReference type="EMBL" id="MEG3613838.1"/>
    </source>
</evidence>
<dbReference type="PANTHER" id="PTHR30204:SF98">
    <property type="entry name" value="HTH-TYPE TRANSCRIPTIONAL REGULATOR ADHR"/>
    <property type="match status" value="1"/>
</dbReference>
<sequence length="209" mass="22007">MRISALADRTGVPVATIKYYLREGLLPPGEATSRTQATYGDEHVDRVRLVRAMTESAGLSLAAVRDVLAALDDPPRSRHDLLGAAQHALVADEARSDGEVDDVVRRRVGALVAARGWYDDAALAGRLAVLLRDAERAGVPVGDEHLAVLADAAELVARGDLATVPDAPADAARQVVVGTLLTDPVLVVLRRFAQQQASARRADGGQGAV</sequence>
<organism evidence="3 4">
    <name type="scientific">Isoptericola haloaureus</name>
    <dbReference type="NCBI Taxonomy" id="1542902"/>
    <lineage>
        <taxon>Bacteria</taxon>
        <taxon>Bacillati</taxon>
        <taxon>Actinomycetota</taxon>
        <taxon>Actinomycetes</taxon>
        <taxon>Micrococcales</taxon>
        <taxon>Promicromonosporaceae</taxon>
        <taxon>Isoptericola</taxon>
    </lineage>
</organism>
<comment type="caution">
    <text evidence="3">The sequence shown here is derived from an EMBL/GenBank/DDBJ whole genome shotgun (WGS) entry which is preliminary data.</text>
</comment>
<keyword evidence="1" id="KW-0238">DNA-binding</keyword>
<accession>A0ABU7Z371</accession>
<dbReference type="EMBL" id="JBAGLP010000099">
    <property type="protein sequence ID" value="MEG3613838.1"/>
    <property type="molecule type" value="Genomic_DNA"/>
</dbReference>
<dbReference type="InterPro" id="IPR009061">
    <property type="entry name" value="DNA-bd_dom_put_sf"/>
</dbReference>
<dbReference type="PRINTS" id="PR00040">
    <property type="entry name" value="HTHMERR"/>
</dbReference>
<dbReference type="SUPFAM" id="SSF46955">
    <property type="entry name" value="Putative DNA-binding domain"/>
    <property type="match status" value="1"/>
</dbReference>
<dbReference type="Gene3D" id="1.10.1660.10">
    <property type="match status" value="1"/>
</dbReference>
<reference evidence="3" key="2">
    <citation type="submission" date="2024-02" db="EMBL/GenBank/DDBJ databases">
        <authorList>
            <person name="Prathaban M."/>
            <person name="Mythili R."/>
            <person name="Sharmila Devi N."/>
            <person name="Sobanaa M."/>
            <person name="Prathiviraj R."/>
            <person name="Selvin J."/>
        </authorList>
    </citation>
    <scope>NUCLEOTIDE SEQUENCE</scope>
    <source>
        <strain evidence="3">MP1014</strain>
    </source>
</reference>
<dbReference type="Proteomes" id="UP001310387">
    <property type="component" value="Unassembled WGS sequence"/>
</dbReference>
<dbReference type="InterPro" id="IPR000551">
    <property type="entry name" value="MerR-type_HTH_dom"/>
</dbReference>
<reference evidence="3" key="1">
    <citation type="journal article" date="2024" name="Antonie Van Leeuwenhoek">
        <title>Isoptericola haloaureus sp. nov., a dimorphic actinobacterium isolated from mangrove sediments of southeast India, implicating biosaline agricultural significance through nitrogen fixation and salt tolerance genes.</title>
        <authorList>
            <person name="Prathaban M."/>
            <person name="Prathiviraj R."/>
            <person name="Ravichandran M."/>
            <person name="Natarajan S.D."/>
            <person name="Sobanaa M."/>
            <person name="Hari Krishna Kumar S."/>
            <person name="Chandrasekar V."/>
            <person name="Selvin J."/>
        </authorList>
    </citation>
    <scope>NUCLEOTIDE SEQUENCE</scope>
    <source>
        <strain evidence="3">MP1014</strain>
    </source>
</reference>
<dbReference type="CDD" id="cd04780">
    <property type="entry name" value="HTH_MerR-like_sg5"/>
    <property type="match status" value="1"/>
</dbReference>
<dbReference type="RefSeq" id="WP_332900718.1">
    <property type="nucleotide sequence ID" value="NZ_JBAGLP010000099.1"/>
</dbReference>
<dbReference type="InterPro" id="IPR047057">
    <property type="entry name" value="MerR_fam"/>
</dbReference>
<dbReference type="PROSITE" id="PS50937">
    <property type="entry name" value="HTH_MERR_2"/>
    <property type="match status" value="1"/>
</dbReference>
<name>A0ABU7Z371_9MICO</name>
<evidence type="ECO:0000256" key="1">
    <source>
        <dbReference type="ARBA" id="ARBA00023125"/>
    </source>
</evidence>
<evidence type="ECO:0000313" key="4">
    <source>
        <dbReference type="Proteomes" id="UP001310387"/>
    </source>
</evidence>
<keyword evidence="4" id="KW-1185">Reference proteome</keyword>
<dbReference type="PANTHER" id="PTHR30204">
    <property type="entry name" value="REDOX-CYCLING DRUG-SENSING TRANSCRIPTIONAL ACTIVATOR SOXR"/>
    <property type="match status" value="1"/>
</dbReference>
<gene>
    <name evidence="3" type="ORF">V5O49_01735</name>
</gene>
<proteinExistence type="predicted"/>
<dbReference type="SMART" id="SM00422">
    <property type="entry name" value="HTH_MERR"/>
    <property type="match status" value="1"/>
</dbReference>
<dbReference type="Pfam" id="PF13411">
    <property type="entry name" value="MerR_1"/>
    <property type="match status" value="1"/>
</dbReference>
<evidence type="ECO:0000259" key="2">
    <source>
        <dbReference type="PROSITE" id="PS50937"/>
    </source>
</evidence>
<feature type="domain" description="HTH merR-type" evidence="2">
    <location>
        <begin position="1"/>
        <end position="70"/>
    </location>
</feature>